<dbReference type="RefSeq" id="WP_164353389.1">
    <property type="nucleotide sequence ID" value="NZ_JAABNT010000004.1"/>
</dbReference>
<name>A0A6P0CBE5_9RHOB</name>
<dbReference type="EMBL" id="JAABNT010000004">
    <property type="protein sequence ID" value="NEK22466.1"/>
    <property type="molecule type" value="Genomic_DNA"/>
</dbReference>
<dbReference type="Proteomes" id="UP000468591">
    <property type="component" value="Unassembled WGS sequence"/>
</dbReference>
<evidence type="ECO:0000313" key="2">
    <source>
        <dbReference type="EMBL" id="NEK22466.1"/>
    </source>
</evidence>
<feature type="chain" id="PRO_5026860223" evidence="1">
    <location>
        <begin position="28"/>
        <end position="157"/>
    </location>
</feature>
<keyword evidence="3" id="KW-1185">Reference proteome</keyword>
<feature type="signal peptide" evidence="1">
    <location>
        <begin position="1"/>
        <end position="27"/>
    </location>
</feature>
<comment type="caution">
    <text evidence="2">The sequence shown here is derived from an EMBL/GenBank/DDBJ whole genome shotgun (WGS) entry which is preliminary data.</text>
</comment>
<dbReference type="AlphaFoldDB" id="A0A6P0CBE5"/>
<organism evidence="2 3">
    <name type="scientific">Sulfitobacter sediminilitoris</name>
    <dbReference type="NCBI Taxonomy" id="2698830"/>
    <lineage>
        <taxon>Bacteria</taxon>
        <taxon>Pseudomonadati</taxon>
        <taxon>Pseudomonadota</taxon>
        <taxon>Alphaproteobacteria</taxon>
        <taxon>Rhodobacterales</taxon>
        <taxon>Roseobacteraceae</taxon>
        <taxon>Sulfitobacter</taxon>
    </lineage>
</organism>
<dbReference type="InterPro" id="IPR007332">
    <property type="entry name" value="DUF411"/>
</dbReference>
<evidence type="ECO:0000256" key="1">
    <source>
        <dbReference type="SAM" id="SignalP"/>
    </source>
</evidence>
<accession>A0A6P0CBE5</accession>
<proteinExistence type="predicted"/>
<evidence type="ECO:0000313" key="3">
    <source>
        <dbReference type="Proteomes" id="UP000468591"/>
    </source>
</evidence>
<gene>
    <name evidence="2" type="ORF">GV827_08635</name>
</gene>
<dbReference type="Pfam" id="PF04214">
    <property type="entry name" value="DUF411"/>
    <property type="match status" value="1"/>
</dbReference>
<reference evidence="2 3" key="1">
    <citation type="submission" date="2020-01" db="EMBL/GenBank/DDBJ databases">
        <title>Sulfitobacter sediminilitoris sp. nov., isolated from a tidal flat.</title>
        <authorList>
            <person name="Park S."/>
            <person name="Yoon J.-H."/>
        </authorList>
    </citation>
    <scope>NUCLEOTIDE SEQUENCE [LARGE SCALE GENOMIC DNA]</scope>
    <source>
        <strain evidence="2 3">JBTF-M27</strain>
    </source>
</reference>
<protein>
    <submittedName>
        <fullName evidence="2">DUF411 domain-containing protein</fullName>
    </submittedName>
</protein>
<sequence length="157" mass="16561">MRDARILRREFLVGAAALLAAPGQLSAAGGPSIHVLKDPNCGCCSAWIDILEADGFQVTTQASAGTALFREKTARHIPQDMASCHTADVEGYVVEGHVPVADIRRLLAERPDAVGLAVPGMPYGSPGMGPESSREAYDVHLILRDGSTEIFTSYAAA</sequence>
<keyword evidence="1" id="KW-0732">Signal</keyword>